<sequence>MGLQRIFPLRSGVSWLGAPPGRGRAAPAAPSPAAWRPHPVRLSDPAASAGAPAGGRKGEEDGSVRRWPRPGGIGVSQLTYYVRVWA</sequence>
<evidence type="ECO:0000256" key="1">
    <source>
        <dbReference type="SAM" id="MobiDB-lite"/>
    </source>
</evidence>
<proteinExistence type="predicted"/>
<feature type="compositionally biased region" description="Low complexity" evidence="1">
    <location>
        <begin position="17"/>
        <end position="37"/>
    </location>
</feature>
<protein>
    <submittedName>
        <fullName evidence="2">Uncharacterized protein</fullName>
    </submittedName>
</protein>
<organism evidence="2">
    <name type="scientific">Siphoviridae sp. ctZF426</name>
    <dbReference type="NCBI Taxonomy" id="2827580"/>
    <lineage>
        <taxon>Viruses</taxon>
        <taxon>Duplodnaviria</taxon>
        <taxon>Heunggongvirae</taxon>
        <taxon>Uroviricota</taxon>
        <taxon>Caudoviricetes</taxon>
    </lineage>
</organism>
<evidence type="ECO:0000313" key="2">
    <source>
        <dbReference type="EMBL" id="DAE92382.1"/>
    </source>
</evidence>
<accession>A0A8S5RSF2</accession>
<reference evidence="2" key="1">
    <citation type="journal article" date="2021" name="Proc. Natl. Acad. Sci. U.S.A.">
        <title>A Catalog of Tens of Thousands of Viruses from Human Metagenomes Reveals Hidden Associations with Chronic Diseases.</title>
        <authorList>
            <person name="Tisza M.J."/>
            <person name="Buck C.B."/>
        </authorList>
    </citation>
    <scope>NUCLEOTIDE SEQUENCE</scope>
    <source>
        <strain evidence="2">CtZF426</strain>
    </source>
</reference>
<feature type="region of interest" description="Disordered" evidence="1">
    <location>
        <begin position="15"/>
        <end position="73"/>
    </location>
</feature>
<dbReference type="EMBL" id="BK057799">
    <property type="protein sequence ID" value="DAE92382.1"/>
    <property type="molecule type" value="Genomic_DNA"/>
</dbReference>
<name>A0A8S5RSF2_9CAUD</name>